<dbReference type="PANTHER" id="PTHR43660:SF1">
    <property type="entry name" value="DIPEPTIDYL CARBOXYPEPTIDASE"/>
    <property type="match status" value="1"/>
</dbReference>
<sequence length="690" mass="76373">MANPLLAPSALEYSLPDYARIRDAHVREALEVGMAEQLAALRALAQSQEPATVENVLHAWETSGATLDRTLAAFWVAKAADTNDERDAIMTEFSPRLAQHSDAIMLDPDLYARLRALRERADAGEVELDKQDEFVLIERLRGYERGGVNLPEDRQTRLRELNAELAALSTEFDRLLVAGRNAAAVHVTDEARLAGLPADDRAGLRESARARDEADEGWLLTITNTTRQPLLDSLEDRALREQVFRASTGRGLGGEHDTREILVRIARLRAERATLLGYAHHAAYVHEVACAKSTDAVNDLLARLAAGVVQIAEREAEELREQLHTVEPEATLEPWDWQFLAAARRSARGAGPDPEQLKPYLEYSRVLHDGVFAAATALYGLTFRERPDLVGYTDDATVYEVRDEDGTVLGAVVIDPYTRPTKRGGAWMTSVVNQSHLLGDLPVVTNTCNLPAPAPGLPSLMSWDSVITLFHEFGHDLHGLLSDVRYPSRSGTSVPRDFVEFPSQVNEIWAFEPELIAGYARHHETDEPLPQEWVQALVDGRQESGYATLELLKAMILDQAWHQTPLAELPADGSGVEAFEAAVLERAGVAFPLVPPRYRSAYFHHIFGGGYSAGYYSYLWSEVMDADTVAWFREQGTPDQPGGMTREAGERFRRELLGPGGSVEALETYRRFRGADPDVTPLLHRLGLAG</sequence>
<keyword evidence="3 7" id="KW-0479">Metal-binding</keyword>
<dbReference type="Gene3D" id="1.10.1370.40">
    <property type="match status" value="1"/>
</dbReference>
<dbReference type="GO" id="GO:0005829">
    <property type="term" value="C:cytosol"/>
    <property type="evidence" value="ECO:0007669"/>
    <property type="project" value="TreeGrafter"/>
</dbReference>
<dbReference type="GO" id="GO:0004222">
    <property type="term" value="F:metalloendopeptidase activity"/>
    <property type="evidence" value="ECO:0007669"/>
    <property type="project" value="InterPro"/>
</dbReference>
<proteinExistence type="inferred from homology"/>
<dbReference type="Gene3D" id="1.10.1370.10">
    <property type="entry name" value="Neurolysin, domain 3"/>
    <property type="match status" value="1"/>
</dbReference>
<feature type="coiled-coil region" evidence="8">
    <location>
        <begin position="302"/>
        <end position="329"/>
    </location>
</feature>
<dbReference type="InterPro" id="IPR045090">
    <property type="entry name" value="Pept_M3A_M3B"/>
</dbReference>
<keyword evidence="8" id="KW-0175">Coiled coil</keyword>
<evidence type="ECO:0000313" key="10">
    <source>
        <dbReference type="EMBL" id="QFG69839.1"/>
    </source>
</evidence>
<dbReference type="AlphaFoldDB" id="A0A5J6V7L1"/>
<evidence type="ECO:0000256" key="3">
    <source>
        <dbReference type="ARBA" id="ARBA00022723"/>
    </source>
</evidence>
<keyword evidence="2 7" id="KW-0645">Protease</keyword>
<dbReference type="FunFam" id="3.40.390.10:FF:000009">
    <property type="entry name" value="Oligopeptidase A"/>
    <property type="match status" value="1"/>
</dbReference>
<evidence type="ECO:0000256" key="1">
    <source>
        <dbReference type="ARBA" id="ARBA00006040"/>
    </source>
</evidence>
<reference evidence="10 11" key="1">
    <citation type="submission" date="2019-09" db="EMBL/GenBank/DDBJ databases">
        <title>Serinicoccus pratensis sp. nov., isolated from meadow soil.</title>
        <authorList>
            <person name="Zhang W."/>
        </authorList>
    </citation>
    <scope>NUCLEOTIDE SEQUENCE [LARGE SCALE GENOMIC DNA]</scope>
    <source>
        <strain evidence="10 11">W204</strain>
    </source>
</reference>
<accession>A0A5J6V7L1</accession>
<dbReference type="InterPro" id="IPR024077">
    <property type="entry name" value="Neurolysin/TOP_dom2"/>
</dbReference>
<name>A0A5J6V7L1_9MICO</name>
<comment type="similarity">
    <text evidence="1 7">Belongs to the peptidase M3 family.</text>
</comment>
<feature type="domain" description="Peptidase M3A/M3B catalytic" evidence="9">
    <location>
        <begin position="231"/>
        <end position="687"/>
    </location>
</feature>
<evidence type="ECO:0000256" key="5">
    <source>
        <dbReference type="ARBA" id="ARBA00022833"/>
    </source>
</evidence>
<dbReference type="CDD" id="cd06456">
    <property type="entry name" value="M3A_DCP"/>
    <property type="match status" value="1"/>
</dbReference>
<keyword evidence="11" id="KW-1185">Reference proteome</keyword>
<dbReference type="InterPro" id="IPR034005">
    <property type="entry name" value="M3A_DCP"/>
</dbReference>
<evidence type="ECO:0000256" key="4">
    <source>
        <dbReference type="ARBA" id="ARBA00022801"/>
    </source>
</evidence>
<dbReference type="GO" id="GO:0046872">
    <property type="term" value="F:metal ion binding"/>
    <property type="evidence" value="ECO:0007669"/>
    <property type="project" value="UniProtKB-UniRule"/>
</dbReference>
<keyword evidence="4 7" id="KW-0378">Hydrolase</keyword>
<dbReference type="OrthoDB" id="9773538at2"/>
<dbReference type="EMBL" id="CP044427">
    <property type="protein sequence ID" value="QFG69839.1"/>
    <property type="molecule type" value="Genomic_DNA"/>
</dbReference>
<evidence type="ECO:0000313" key="11">
    <source>
        <dbReference type="Proteomes" id="UP000326546"/>
    </source>
</evidence>
<dbReference type="SUPFAM" id="SSF55486">
    <property type="entry name" value="Metalloproteases ('zincins'), catalytic domain"/>
    <property type="match status" value="1"/>
</dbReference>
<protein>
    <submittedName>
        <fullName evidence="10">M3 family metallopeptidase</fullName>
    </submittedName>
</protein>
<dbReference type="Proteomes" id="UP000326546">
    <property type="component" value="Chromosome"/>
</dbReference>
<dbReference type="InterPro" id="IPR001567">
    <property type="entry name" value="Pept_M3A_M3B_dom"/>
</dbReference>
<dbReference type="Gene3D" id="3.40.390.10">
    <property type="entry name" value="Collagenase (Catalytic Domain)"/>
    <property type="match status" value="1"/>
</dbReference>
<dbReference type="KEGG" id="serw:FY030_15030"/>
<evidence type="ECO:0000256" key="7">
    <source>
        <dbReference type="RuleBase" id="RU003435"/>
    </source>
</evidence>
<organism evidence="10 11">
    <name type="scientific">Ornithinimicrobium pratense</name>
    <dbReference type="NCBI Taxonomy" id="2593973"/>
    <lineage>
        <taxon>Bacteria</taxon>
        <taxon>Bacillati</taxon>
        <taxon>Actinomycetota</taxon>
        <taxon>Actinomycetes</taxon>
        <taxon>Micrococcales</taxon>
        <taxon>Ornithinimicrobiaceae</taxon>
        <taxon>Ornithinimicrobium</taxon>
    </lineage>
</organism>
<dbReference type="InterPro" id="IPR024079">
    <property type="entry name" value="MetalloPept_cat_dom_sf"/>
</dbReference>
<dbReference type="PANTHER" id="PTHR43660">
    <property type="entry name" value="DIPEPTIDYL CARBOXYPEPTIDASE"/>
    <property type="match status" value="1"/>
</dbReference>
<evidence type="ECO:0000256" key="2">
    <source>
        <dbReference type="ARBA" id="ARBA00022670"/>
    </source>
</evidence>
<evidence type="ECO:0000256" key="8">
    <source>
        <dbReference type="SAM" id="Coils"/>
    </source>
</evidence>
<evidence type="ECO:0000256" key="6">
    <source>
        <dbReference type="ARBA" id="ARBA00023049"/>
    </source>
</evidence>
<dbReference type="RefSeq" id="WP_158062333.1">
    <property type="nucleotide sequence ID" value="NZ_CP044427.1"/>
</dbReference>
<evidence type="ECO:0000259" key="9">
    <source>
        <dbReference type="Pfam" id="PF01432"/>
    </source>
</evidence>
<dbReference type="Pfam" id="PF01432">
    <property type="entry name" value="Peptidase_M3"/>
    <property type="match status" value="1"/>
</dbReference>
<keyword evidence="5 7" id="KW-0862">Zinc</keyword>
<keyword evidence="6 7" id="KW-0482">Metalloprotease</keyword>
<dbReference type="GO" id="GO:0004180">
    <property type="term" value="F:carboxypeptidase activity"/>
    <property type="evidence" value="ECO:0007669"/>
    <property type="project" value="TreeGrafter"/>
</dbReference>
<gene>
    <name evidence="10" type="ORF">FY030_15030</name>
</gene>
<comment type="cofactor">
    <cofactor evidence="7">
        <name>Zn(2+)</name>
        <dbReference type="ChEBI" id="CHEBI:29105"/>
    </cofactor>
    <text evidence="7">Binds 1 zinc ion.</text>
</comment>
<dbReference type="GO" id="GO:0006508">
    <property type="term" value="P:proteolysis"/>
    <property type="evidence" value="ECO:0007669"/>
    <property type="project" value="UniProtKB-KW"/>
</dbReference>